<evidence type="ECO:0000313" key="5">
    <source>
        <dbReference type="Proteomes" id="UP000076882"/>
    </source>
</evidence>
<name>A0A162GE55_LACPN</name>
<dbReference type="PATRIC" id="fig|1590.142.peg.2123"/>
<evidence type="ECO:0000313" key="4">
    <source>
        <dbReference type="Proteomes" id="UP000076872"/>
    </source>
</evidence>
<dbReference type="EMBL" id="LUWI01000020">
    <property type="protein sequence ID" value="KZU04364.1"/>
    <property type="molecule type" value="Genomic_DNA"/>
</dbReference>
<dbReference type="Proteomes" id="UP000076872">
    <property type="component" value="Unassembled WGS sequence"/>
</dbReference>
<proteinExistence type="predicted"/>
<organism evidence="2 5">
    <name type="scientific">Lactiplantibacillus plantarum</name>
    <name type="common">Lactobacillus plantarum</name>
    <dbReference type="NCBI Taxonomy" id="1590"/>
    <lineage>
        <taxon>Bacteria</taxon>
        <taxon>Bacillati</taxon>
        <taxon>Bacillota</taxon>
        <taxon>Bacilli</taxon>
        <taxon>Lactobacillales</taxon>
        <taxon>Lactobacillaceae</taxon>
        <taxon>Lactiplantibacillus</taxon>
    </lineage>
</organism>
<accession>A0A162GE55</accession>
<evidence type="ECO:0000313" key="2">
    <source>
        <dbReference type="EMBL" id="KZU93983.1"/>
    </source>
</evidence>
<dbReference type="Proteomes" id="UP000076989">
    <property type="component" value="Unassembled WGS sequence"/>
</dbReference>
<dbReference type="Proteomes" id="UP000076882">
    <property type="component" value="Unassembled WGS sequence"/>
</dbReference>
<evidence type="ECO:0000313" key="6">
    <source>
        <dbReference type="Proteomes" id="UP000076989"/>
    </source>
</evidence>
<gene>
    <name evidence="2" type="ORF">Lp19_1957</name>
    <name evidence="3" type="ORF">NAB2_0475</name>
    <name evidence="1" type="ORF">Nizo2260_1507</name>
</gene>
<protein>
    <submittedName>
        <fullName evidence="2">Uncharacterized protein</fullName>
    </submittedName>
</protein>
<dbReference type="EMBL" id="LUXO01000011">
    <property type="protein sequence ID" value="KZV05829.1"/>
    <property type="molecule type" value="Genomic_DNA"/>
</dbReference>
<reference evidence="4 5" key="1">
    <citation type="submission" date="2016-03" db="EMBL/GenBank/DDBJ databases">
        <title>Comparative genomics of 54 Lactobacillus plantarum strains reveals genomic uncoupling from niche constraints.</title>
        <authorList>
            <person name="Martino M.E."/>
        </authorList>
    </citation>
    <scope>NUCLEOTIDE SEQUENCE [LARGE SCALE GENOMIC DNA]</scope>
    <source>
        <strain evidence="2 5">19.1</strain>
        <strain evidence="3 4">NAB2</strain>
        <strain evidence="1 6">Nizo2260</strain>
    </source>
</reference>
<comment type="caution">
    <text evidence="2">The sequence shown here is derived from an EMBL/GenBank/DDBJ whole genome shotgun (WGS) entry which is preliminary data.</text>
</comment>
<evidence type="ECO:0000313" key="1">
    <source>
        <dbReference type="EMBL" id="KZU04364.1"/>
    </source>
</evidence>
<sequence length="41" mass="4877">MVAKMIIFTIKLNSREWQLTLPSRDLSAILFIIDKIKERLM</sequence>
<evidence type="ECO:0000313" key="3">
    <source>
        <dbReference type="EMBL" id="KZV05829.1"/>
    </source>
</evidence>
<dbReference type="AlphaFoldDB" id="A0A162GE55"/>
<dbReference type="EMBL" id="LUXM01000033">
    <property type="protein sequence ID" value="KZU93983.1"/>
    <property type="molecule type" value="Genomic_DNA"/>
</dbReference>